<comment type="subcellular location">
    <subcellularLocation>
        <location evidence="1">Cell projection</location>
        <location evidence="1">Cilium</location>
    </subcellularLocation>
</comment>
<keyword evidence="3" id="KW-0969">Cilium</keyword>
<evidence type="ECO:0000256" key="3">
    <source>
        <dbReference type="ARBA" id="ARBA00023069"/>
    </source>
</evidence>
<dbReference type="PANTHER" id="PTHR31183">
    <property type="entry name" value="TRICHOPLEIN KERATIN FILAMENT-BINDING PROTEIN FAMILY MEMBER"/>
    <property type="match status" value="1"/>
</dbReference>
<organism evidence="9">
    <name type="scientific">Polytomella parva</name>
    <dbReference type="NCBI Taxonomy" id="51329"/>
    <lineage>
        <taxon>Eukaryota</taxon>
        <taxon>Viridiplantae</taxon>
        <taxon>Chlorophyta</taxon>
        <taxon>core chlorophytes</taxon>
        <taxon>Chlorophyceae</taxon>
        <taxon>CS clade</taxon>
        <taxon>Chlamydomonadales</taxon>
        <taxon>Chlamydomonadaceae</taxon>
        <taxon>Polytomella</taxon>
    </lineage>
</organism>
<feature type="coiled-coil region" evidence="7">
    <location>
        <begin position="403"/>
        <end position="465"/>
    </location>
</feature>
<keyword evidence="2 7" id="KW-0175">Coiled coil</keyword>
<keyword evidence="4" id="KW-0966">Cell projection</keyword>
<name>A0A7S0V1K5_9CHLO</name>
<sequence>MYRQKPPPDARIIKMREIEEKINRMKVANEADKFTGEKALWEERTVERMRRNVIQQRLDALKHRREMDVNVRRQRLAELLSAEDARLKQELIDSRETPEQRRQKLAERAKGLAAQREQERQALSYSLQQRAFEVNCVPLRDLNSKRTLYRTVEERDQQINIQMNQKILEEEEKKRWFALNEADRQRKEERFCMDQEKRASDRAIMVRQLDEQVVQRDALRAEEAALRQQEIADLKAVWQKMAAEQAVKDQEDRERLKRLSEELLEFNRLRQLQISDSERRERELDLKILQEALAKEASAEAMEAIERERRRNEMQVYREQLAQMMAKQAEETVERDRLIFQAQLLQEAKEDADRMARDEARRKLMAEVDQIRQLQIRNNLAKKQAVLEDKLRDREYFQQESLYAAEEAERRRLESNRNAITRRLETQTQVVARAHQRAVEEGEKAREAEQQRAAEEAYLRKINETLKNTEAPKWFGRKKFDW</sequence>
<feature type="coiled-coil region" evidence="7">
    <location>
        <begin position="168"/>
        <end position="229"/>
    </location>
</feature>
<dbReference type="EMBL" id="HBFM01020376">
    <property type="protein sequence ID" value="CAD8777771.1"/>
    <property type="molecule type" value="Transcribed_RNA"/>
</dbReference>
<dbReference type="PANTHER" id="PTHR31183:SF1">
    <property type="entry name" value="CILIA- AND FLAGELLA-ASSOCIATED PROTEIN 53"/>
    <property type="match status" value="1"/>
</dbReference>
<evidence type="ECO:0000256" key="6">
    <source>
        <dbReference type="ARBA" id="ARBA00033773"/>
    </source>
</evidence>
<gene>
    <name evidence="9" type="ORF">PPAR00522_LOCUS13265</name>
</gene>
<dbReference type="AlphaFoldDB" id="A0A7S0V1K5"/>
<evidence type="ECO:0000256" key="2">
    <source>
        <dbReference type="ARBA" id="ARBA00023054"/>
    </source>
</evidence>
<evidence type="ECO:0000256" key="5">
    <source>
        <dbReference type="ARBA" id="ARBA00033747"/>
    </source>
</evidence>
<proteinExistence type="inferred from homology"/>
<dbReference type="Pfam" id="PF13868">
    <property type="entry name" value="TPH"/>
    <property type="match status" value="1"/>
</dbReference>
<evidence type="ECO:0000256" key="1">
    <source>
        <dbReference type="ARBA" id="ARBA00004138"/>
    </source>
</evidence>
<protein>
    <recommendedName>
        <fullName evidence="6">Cilia- and flagella-associated protein 53</fullName>
    </recommendedName>
</protein>
<reference evidence="9" key="1">
    <citation type="submission" date="2021-01" db="EMBL/GenBank/DDBJ databases">
        <authorList>
            <person name="Corre E."/>
            <person name="Pelletier E."/>
            <person name="Niang G."/>
            <person name="Scheremetjew M."/>
            <person name="Finn R."/>
            <person name="Kale V."/>
            <person name="Holt S."/>
            <person name="Cochrane G."/>
            <person name="Meng A."/>
            <person name="Brown T."/>
            <person name="Cohen L."/>
        </authorList>
    </citation>
    <scope>NUCLEOTIDE SEQUENCE</scope>
    <source>
        <strain evidence="9">SAG 63-3</strain>
    </source>
</reference>
<comment type="similarity">
    <text evidence="5">Belongs to the CFAP53 family.</text>
</comment>
<feature type="domain" description="Trichohyalin-plectin-homology" evidence="8">
    <location>
        <begin position="135"/>
        <end position="469"/>
    </location>
</feature>
<evidence type="ECO:0000313" key="9">
    <source>
        <dbReference type="EMBL" id="CAD8777771.1"/>
    </source>
</evidence>
<evidence type="ECO:0000256" key="7">
    <source>
        <dbReference type="SAM" id="Coils"/>
    </source>
</evidence>
<dbReference type="GO" id="GO:0005929">
    <property type="term" value="C:cilium"/>
    <property type="evidence" value="ECO:0007669"/>
    <property type="project" value="UniProtKB-SubCell"/>
</dbReference>
<dbReference type="InterPro" id="IPR043597">
    <property type="entry name" value="TPH_dom"/>
</dbReference>
<accession>A0A7S0V1K5</accession>
<evidence type="ECO:0000259" key="8">
    <source>
        <dbReference type="Pfam" id="PF13868"/>
    </source>
</evidence>
<evidence type="ECO:0000256" key="4">
    <source>
        <dbReference type="ARBA" id="ARBA00023273"/>
    </source>
</evidence>
<dbReference type="InterPro" id="IPR043596">
    <property type="entry name" value="CFAP53/TCHP"/>
</dbReference>